<dbReference type="Pfam" id="PF00854">
    <property type="entry name" value="PTR2"/>
    <property type="match status" value="2"/>
</dbReference>
<dbReference type="EMBL" id="RAHJ01000018">
    <property type="protein sequence ID" value="RJX67922.1"/>
    <property type="molecule type" value="Genomic_DNA"/>
</dbReference>
<keyword evidence="10" id="KW-1185">Reference proteome</keyword>
<feature type="transmembrane region" description="Helical" evidence="8">
    <location>
        <begin position="81"/>
        <end position="99"/>
    </location>
</feature>
<keyword evidence="7 8" id="KW-0472">Membrane</keyword>
<evidence type="ECO:0000256" key="1">
    <source>
        <dbReference type="ARBA" id="ARBA00004651"/>
    </source>
</evidence>
<feature type="transmembrane region" description="Helical" evidence="8">
    <location>
        <begin position="169"/>
        <end position="197"/>
    </location>
</feature>
<comment type="caution">
    <text evidence="9">The sequence shown here is derived from an EMBL/GenBank/DDBJ whole genome shotgun (WGS) entry which is preliminary data.</text>
</comment>
<dbReference type="SUPFAM" id="SSF103473">
    <property type="entry name" value="MFS general substrate transporter"/>
    <property type="match status" value="1"/>
</dbReference>
<keyword evidence="2" id="KW-0813">Transport</keyword>
<dbReference type="NCBIfam" id="TIGR00924">
    <property type="entry name" value="yjdL_sub1_fam"/>
    <property type="match status" value="1"/>
</dbReference>
<accession>A0A419R218</accession>
<dbReference type="CDD" id="cd17346">
    <property type="entry name" value="MFS_DtpA_like"/>
    <property type="match status" value="1"/>
</dbReference>
<feature type="transmembrane region" description="Helical" evidence="8">
    <location>
        <begin position="142"/>
        <end position="163"/>
    </location>
</feature>
<dbReference type="Gene3D" id="1.20.1250.20">
    <property type="entry name" value="MFS general substrate transporter like domains"/>
    <property type="match status" value="2"/>
</dbReference>
<feature type="transmembrane region" description="Helical" evidence="8">
    <location>
        <begin position="325"/>
        <end position="347"/>
    </location>
</feature>
<protein>
    <submittedName>
        <fullName evidence="9">MFS transporter</fullName>
    </submittedName>
</protein>
<keyword evidence="6 8" id="KW-1133">Transmembrane helix</keyword>
<dbReference type="GO" id="GO:0005886">
    <property type="term" value="C:plasma membrane"/>
    <property type="evidence" value="ECO:0007669"/>
    <property type="project" value="UniProtKB-SubCell"/>
</dbReference>
<proteinExistence type="predicted"/>
<dbReference type="PANTHER" id="PTHR23517">
    <property type="entry name" value="RESISTANCE PROTEIN MDTM, PUTATIVE-RELATED-RELATED"/>
    <property type="match status" value="1"/>
</dbReference>
<name>A0A419R218_9SPHN</name>
<dbReference type="OrthoDB" id="9772725at2"/>
<dbReference type="AlphaFoldDB" id="A0A419R218"/>
<dbReference type="InterPro" id="IPR000109">
    <property type="entry name" value="POT_fam"/>
</dbReference>
<organism evidence="9 10">
    <name type="scientific">Tsuneonella suprasediminis</name>
    <dbReference type="NCBI Taxonomy" id="2306996"/>
    <lineage>
        <taxon>Bacteria</taxon>
        <taxon>Pseudomonadati</taxon>
        <taxon>Pseudomonadota</taxon>
        <taxon>Alphaproteobacteria</taxon>
        <taxon>Sphingomonadales</taxon>
        <taxon>Erythrobacteraceae</taxon>
        <taxon>Tsuneonella</taxon>
    </lineage>
</organism>
<dbReference type="InterPro" id="IPR050171">
    <property type="entry name" value="MFS_Transporters"/>
</dbReference>
<feature type="transmembrane region" description="Helical" evidence="8">
    <location>
        <begin position="111"/>
        <end position="130"/>
    </location>
</feature>
<feature type="transmembrane region" description="Helical" evidence="8">
    <location>
        <begin position="236"/>
        <end position="256"/>
    </location>
</feature>
<keyword evidence="5" id="KW-0653">Protein transport</keyword>
<feature type="transmembrane region" description="Helical" evidence="8">
    <location>
        <begin position="397"/>
        <end position="418"/>
    </location>
</feature>
<dbReference type="Proteomes" id="UP000284322">
    <property type="component" value="Unassembled WGS sequence"/>
</dbReference>
<evidence type="ECO:0000256" key="6">
    <source>
        <dbReference type="ARBA" id="ARBA00022989"/>
    </source>
</evidence>
<dbReference type="InterPro" id="IPR005279">
    <property type="entry name" value="Dipep/tripep_permease"/>
</dbReference>
<evidence type="ECO:0000256" key="5">
    <source>
        <dbReference type="ARBA" id="ARBA00022856"/>
    </source>
</evidence>
<dbReference type="GO" id="GO:0015833">
    <property type="term" value="P:peptide transport"/>
    <property type="evidence" value="ECO:0007669"/>
    <property type="project" value="UniProtKB-KW"/>
</dbReference>
<keyword evidence="4 8" id="KW-0812">Transmembrane</keyword>
<keyword evidence="3" id="KW-1003">Cell membrane</keyword>
<feature type="transmembrane region" description="Helical" evidence="8">
    <location>
        <begin position="461"/>
        <end position="481"/>
    </location>
</feature>
<dbReference type="PANTHER" id="PTHR23517:SF15">
    <property type="entry name" value="PROTON-DEPENDENT OLIGOPEPTIDE FAMILY TRANSPORT PROTEIN"/>
    <property type="match status" value="1"/>
</dbReference>
<dbReference type="InterPro" id="IPR036259">
    <property type="entry name" value="MFS_trans_sf"/>
</dbReference>
<keyword evidence="5" id="KW-0571">Peptide transport</keyword>
<reference evidence="9 10" key="1">
    <citation type="submission" date="2018-09" db="EMBL/GenBank/DDBJ databases">
        <title>Altererythrobacter sp.Ery1 and Ery12, the genome sequencing of novel strains in genus Alterythrobacter.</title>
        <authorList>
            <person name="Cheng H."/>
            <person name="Wu Y.-H."/>
            <person name="Fang C."/>
            <person name="Xu X.-W."/>
        </authorList>
    </citation>
    <scope>NUCLEOTIDE SEQUENCE [LARGE SCALE GENOMIC DNA]</scope>
    <source>
        <strain evidence="9 10">Ery12</strain>
    </source>
</reference>
<evidence type="ECO:0000256" key="2">
    <source>
        <dbReference type="ARBA" id="ARBA00022448"/>
    </source>
</evidence>
<feature type="transmembrane region" description="Helical" evidence="8">
    <location>
        <begin position="368"/>
        <end position="385"/>
    </location>
</feature>
<sequence>MLRRGLRCGDFAGHSEEISADCGLCRRIGQGPAIQQASARKIGIMNQNQSNASVEPPKKRSLWRQPAGVYLVSATEFWERFSYYGMTAMLVLFLSSAIPDGGLGWSRDEALHAYGIFGGAAFALPALGGWICDRWLGHHRGVVGGGLGILAGNAALFAAGYVLGEMRTILAMAGLALVVFGTGLLKPAVSALIGGLYDSEDGDARQAGYTLFMMGIWLGSIGGTIFSGAFGEALGWRWGFLASAVGMALGLCLYLAQSDRLIGTMQRQPQAEIAANRQKGSVPGACLAIACMTFFTAIYAIAFYQKAGVLTLMVRDSTERFAFGATIPAALFLTVSTVGFVLLAPVAQMIDDKLAAQGRQPDIFMKQAAGLAALLIGYFFFIGAANESAGGGLHSPLWIVAGYLFFSVGDVLIWPPQISTISRIAPAHRVGLLIGVWYVTVGVGNYMAGWLGPLASEIGQVSYFISIQALLGVSIVILLVLRWTVPALRRAADPDAE</sequence>
<gene>
    <name evidence="9" type="ORF">D6858_08195</name>
</gene>
<evidence type="ECO:0000256" key="7">
    <source>
        <dbReference type="ARBA" id="ARBA00023136"/>
    </source>
</evidence>
<feature type="transmembrane region" description="Helical" evidence="8">
    <location>
        <begin position="285"/>
        <end position="305"/>
    </location>
</feature>
<feature type="transmembrane region" description="Helical" evidence="8">
    <location>
        <begin position="430"/>
        <end position="449"/>
    </location>
</feature>
<evidence type="ECO:0000313" key="10">
    <source>
        <dbReference type="Proteomes" id="UP000284322"/>
    </source>
</evidence>
<evidence type="ECO:0000313" key="9">
    <source>
        <dbReference type="EMBL" id="RJX67922.1"/>
    </source>
</evidence>
<dbReference type="GO" id="GO:1904680">
    <property type="term" value="F:peptide transmembrane transporter activity"/>
    <property type="evidence" value="ECO:0007669"/>
    <property type="project" value="InterPro"/>
</dbReference>
<evidence type="ECO:0000256" key="4">
    <source>
        <dbReference type="ARBA" id="ARBA00022692"/>
    </source>
</evidence>
<comment type="subcellular location">
    <subcellularLocation>
        <location evidence="1">Cell membrane</location>
        <topology evidence="1">Multi-pass membrane protein</topology>
    </subcellularLocation>
</comment>
<evidence type="ECO:0000256" key="8">
    <source>
        <dbReference type="SAM" id="Phobius"/>
    </source>
</evidence>
<evidence type="ECO:0000256" key="3">
    <source>
        <dbReference type="ARBA" id="ARBA00022475"/>
    </source>
</evidence>
<feature type="transmembrane region" description="Helical" evidence="8">
    <location>
        <begin position="209"/>
        <end position="230"/>
    </location>
</feature>